<proteinExistence type="predicted"/>
<name>A0A9D7XNF3_9BACT</name>
<keyword evidence="1" id="KW-0732">Signal</keyword>
<feature type="chain" id="PRO_5039228160" description="DUF4251 domain-containing protein" evidence="1">
    <location>
        <begin position="24"/>
        <end position="212"/>
    </location>
</feature>
<evidence type="ECO:0000313" key="3">
    <source>
        <dbReference type="Proteomes" id="UP000808337"/>
    </source>
</evidence>
<organism evidence="2 3">
    <name type="scientific">Candidatus Opimibacter skivensis</name>
    <dbReference type="NCBI Taxonomy" id="2982028"/>
    <lineage>
        <taxon>Bacteria</taxon>
        <taxon>Pseudomonadati</taxon>
        <taxon>Bacteroidota</taxon>
        <taxon>Saprospiria</taxon>
        <taxon>Saprospirales</taxon>
        <taxon>Saprospiraceae</taxon>
        <taxon>Candidatus Opimibacter</taxon>
    </lineage>
</organism>
<feature type="signal peptide" evidence="1">
    <location>
        <begin position="1"/>
        <end position="23"/>
    </location>
</feature>
<protein>
    <recommendedName>
        <fullName evidence="4">DUF4251 domain-containing protein</fullName>
    </recommendedName>
</protein>
<evidence type="ECO:0000256" key="1">
    <source>
        <dbReference type="SAM" id="SignalP"/>
    </source>
</evidence>
<sequence length="212" mass="23274">MKNFILFLVALVVTVQMTAQSQAETFIKEAQAYLAQKDYKQAQLSLQDAINDINNVLAQQISQSFPAEINGLKANEDNGNSTNTATMGMMGGGMTISKTYQHPTKKENSAEINIIANSPMMSMMSMYMNNPAVMGQGYKSIRVGTRRGILKSEMQDSYGDNGNSKQIRSTELQIPLTQTLITINLKGFATEADELAFAAKLDIEKLRVSLGE</sequence>
<dbReference type="AlphaFoldDB" id="A0A9D7XNF3"/>
<dbReference type="EMBL" id="JADKGY010000016">
    <property type="protein sequence ID" value="MBK9983304.1"/>
    <property type="molecule type" value="Genomic_DNA"/>
</dbReference>
<gene>
    <name evidence="2" type="ORF">IPP15_13060</name>
</gene>
<comment type="caution">
    <text evidence="2">The sequence shown here is derived from an EMBL/GenBank/DDBJ whole genome shotgun (WGS) entry which is preliminary data.</text>
</comment>
<evidence type="ECO:0008006" key="4">
    <source>
        <dbReference type="Google" id="ProtNLM"/>
    </source>
</evidence>
<evidence type="ECO:0000313" key="2">
    <source>
        <dbReference type="EMBL" id="MBK9983304.1"/>
    </source>
</evidence>
<reference evidence="2 3" key="1">
    <citation type="submission" date="2020-10" db="EMBL/GenBank/DDBJ databases">
        <title>Connecting structure to function with the recovery of over 1000 high-quality activated sludge metagenome-assembled genomes encoding full-length rRNA genes using long-read sequencing.</title>
        <authorList>
            <person name="Singleton C.M."/>
            <person name="Petriglieri F."/>
            <person name="Kristensen J.M."/>
            <person name="Kirkegaard R.H."/>
            <person name="Michaelsen T.Y."/>
            <person name="Andersen M.H."/>
            <person name="Karst S.M."/>
            <person name="Dueholm M.S."/>
            <person name="Nielsen P.H."/>
            <person name="Albertsen M."/>
        </authorList>
    </citation>
    <scope>NUCLEOTIDE SEQUENCE [LARGE SCALE GENOMIC DNA]</scope>
    <source>
        <strain evidence="2">Ribe_18-Q3-R11-54_MAXAC.273</strain>
    </source>
</reference>
<dbReference type="Proteomes" id="UP000808337">
    <property type="component" value="Unassembled WGS sequence"/>
</dbReference>
<accession>A0A9D7XNF3</accession>